<dbReference type="Pfam" id="PF00359">
    <property type="entry name" value="PTS_EIIA_2"/>
    <property type="match status" value="1"/>
</dbReference>
<keyword evidence="5 8" id="KW-0808">Transferase</keyword>
<dbReference type="PROSITE" id="PS51094">
    <property type="entry name" value="PTS_EIIA_TYPE_2"/>
    <property type="match status" value="1"/>
</dbReference>
<dbReference type="GO" id="GO:0009401">
    <property type="term" value="P:phosphoenolpyruvate-dependent sugar phosphotransferase system"/>
    <property type="evidence" value="ECO:0007669"/>
    <property type="project" value="UniProtKB-KW"/>
</dbReference>
<dbReference type="InterPro" id="IPR051541">
    <property type="entry name" value="PTS_SugarTrans_NitroReg"/>
</dbReference>
<evidence type="ECO:0000313" key="9">
    <source>
        <dbReference type="Proteomes" id="UP001239397"/>
    </source>
</evidence>
<dbReference type="NCBIfam" id="TIGR00848">
    <property type="entry name" value="fruA"/>
    <property type="match status" value="1"/>
</dbReference>
<evidence type="ECO:0000259" key="7">
    <source>
        <dbReference type="PROSITE" id="PS51094"/>
    </source>
</evidence>
<feature type="domain" description="PTS EIIA type-2" evidence="7">
    <location>
        <begin position="5"/>
        <end position="148"/>
    </location>
</feature>
<evidence type="ECO:0000256" key="1">
    <source>
        <dbReference type="ARBA" id="ARBA00004496"/>
    </source>
</evidence>
<keyword evidence="9" id="KW-1185">Reference proteome</keyword>
<evidence type="ECO:0000256" key="2">
    <source>
        <dbReference type="ARBA" id="ARBA00022448"/>
    </source>
</evidence>
<dbReference type="Proteomes" id="UP001239397">
    <property type="component" value="Chromosome"/>
</dbReference>
<evidence type="ECO:0000256" key="3">
    <source>
        <dbReference type="ARBA" id="ARBA00022553"/>
    </source>
</evidence>
<dbReference type="Gene3D" id="3.40.930.10">
    <property type="entry name" value="Mannitol-specific EII, Chain A"/>
    <property type="match status" value="1"/>
</dbReference>
<dbReference type="PANTHER" id="PTHR47738:SF2">
    <property type="entry name" value="PTS SYSTEM FRUCTOSE-LIKE EIIA COMPONENT"/>
    <property type="match status" value="1"/>
</dbReference>
<dbReference type="PANTHER" id="PTHR47738">
    <property type="entry name" value="PTS SYSTEM FRUCTOSE-LIKE EIIA COMPONENT-RELATED"/>
    <property type="match status" value="1"/>
</dbReference>
<name>A0A9Y2JL98_9PSEU</name>
<keyword evidence="4" id="KW-0762">Sugar transport</keyword>
<dbReference type="GO" id="GO:0016020">
    <property type="term" value="C:membrane"/>
    <property type="evidence" value="ECO:0007669"/>
    <property type="project" value="InterPro"/>
</dbReference>
<comment type="subcellular location">
    <subcellularLocation>
        <location evidence="1">Cytoplasm</location>
    </subcellularLocation>
</comment>
<dbReference type="EC" id="2.7.1.202" evidence="8"/>
<keyword evidence="6" id="KW-0598">Phosphotransferase system</keyword>
<dbReference type="SUPFAM" id="SSF55804">
    <property type="entry name" value="Phoshotransferase/anion transport protein"/>
    <property type="match status" value="1"/>
</dbReference>
<keyword evidence="2" id="KW-0813">Transport</keyword>
<dbReference type="AlphaFoldDB" id="A0A9Y2JL98"/>
<organism evidence="8 9">
    <name type="scientific">Amycolatopsis mongoliensis</name>
    <dbReference type="NCBI Taxonomy" id="715475"/>
    <lineage>
        <taxon>Bacteria</taxon>
        <taxon>Bacillati</taxon>
        <taxon>Actinomycetota</taxon>
        <taxon>Actinomycetes</taxon>
        <taxon>Pseudonocardiales</taxon>
        <taxon>Pseudonocardiaceae</taxon>
        <taxon>Amycolatopsis</taxon>
    </lineage>
</organism>
<dbReference type="InterPro" id="IPR016152">
    <property type="entry name" value="PTrfase/Anion_transptr"/>
</dbReference>
<dbReference type="InterPro" id="IPR004715">
    <property type="entry name" value="PTS_IIA_fruc"/>
</dbReference>
<sequence length="150" mass="15563">MTTADLITADLVDLALDATDKNATVRGLAQRLVSAGRVTDLDLFLKDVAAREEQMATGLEGGIGIPHCRSAAVTAPTLAFGRSAAGVDFGAPDGPATLIFLIAAPEGGGSDHLQVLAALARRLVRVEFKQHLLDATDAAAVAEYIRQEVA</sequence>
<reference evidence="8 9" key="1">
    <citation type="submission" date="2023-06" db="EMBL/GenBank/DDBJ databases">
        <authorList>
            <person name="Oyuntsetseg B."/>
            <person name="Kim S.B."/>
        </authorList>
    </citation>
    <scope>NUCLEOTIDE SEQUENCE [LARGE SCALE GENOMIC DNA]</scope>
    <source>
        <strain evidence="8 9">4-36</strain>
    </source>
</reference>
<proteinExistence type="predicted"/>
<evidence type="ECO:0000256" key="5">
    <source>
        <dbReference type="ARBA" id="ARBA00022679"/>
    </source>
</evidence>
<dbReference type="GO" id="GO:0005737">
    <property type="term" value="C:cytoplasm"/>
    <property type="evidence" value="ECO:0007669"/>
    <property type="project" value="UniProtKB-SubCell"/>
</dbReference>
<dbReference type="GO" id="GO:0008982">
    <property type="term" value="F:protein-N(PI)-phosphohistidine-sugar phosphotransferase activity"/>
    <property type="evidence" value="ECO:0007669"/>
    <property type="project" value="InterPro"/>
</dbReference>
<dbReference type="KEGG" id="amog:QRX60_36695"/>
<keyword evidence="3" id="KW-0597">Phosphoprotein</keyword>
<evidence type="ECO:0000313" key="8">
    <source>
        <dbReference type="EMBL" id="WIX99555.1"/>
    </source>
</evidence>
<evidence type="ECO:0000256" key="6">
    <source>
        <dbReference type="ARBA" id="ARBA00022683"/>
    </source>
</evidence>
<dbReference type="EMBL" id="CP127295">
    <property type="protein sequence ID" value="WIX99555.1"/>
    <property type="molecule type" value="Genomic_DNA"/>
</dbReference>
<protein>
    <submittedName>
        <fullName evidence="8">Fructose PTS transporter subunit IIA</fullName>
        <ecNumber evidence="8">2.7.1.202</ecNumber>
    </submittedName>
</protein>
<dbReference type="InterPro" id="IPR002178">
    <property type="entry name" value="PTS_EIIA_type-2_dom"/>
</dbReference>
<accession>A0A9Y2JL98</accession>
<dbReference type="RefSeq" id="WP_285996037.1">
    <property type="nucleotide sequence ID" value="NZ_CP127295.1"/>
</dbReference>
<evidence type="ECO:0000256" key="4">
    <source>
        <dbReference type="ARBA" id="ARBA00022597"/>
    </source>
</evidence>
<gene>
    <name evidence="8" type="ORF">QRX60_36695</name>
</gene>
<dbReference type="FunFam" id="3.40.930.10:FF:000009">
    <property type="entry name" value="PTS system, fructose specific IIABC component"/>
    <property type="match status" value="1"/>
</dbReference>
<dbReference type="CDD" id="cd00211">
    <property type="entry name" value="PTS_IIA_fru"/>
    <property type="match status" value="1"/>
</dbReference>